<feature type="compositionally biased region" description="Low complexity" evidence="4">
    <location>
        <begin position="481"/>
        <end position="491"/>
    </location>
</feature>
<dbReference type="PANTHER" id="PTHR30627">
    <property type="entry name" value="PEPTIDOGLYCAN D,D-TRANSPEPTIDASE"/>
    <property type="match status" value="1"/>
</dbReference>
<feature type="compositionally biased region" description="Gly residues" evidence="4">
    <location>
        <begin position="64"/>
        <end position="86"/>
    </location>
</feature>
<dbReference type="SUPFAM" id="SSF56519">
    <property type="entry name" value="Penicillin binding protein dimerisation domain"/>
    <property type="match status" value="1"/>
</dbReference>
<evidence type="ECO:0000259" key="6">
    <source>
        <dbReference type="Pfam" id="PF03717"/>
    </source>
</evidence>
<feature type="compositionally biased region" description="Basic and acidic residues" evidence="4">
    <location>
        <begin position="285"/>
        <end position="324"/>
    </location>
</feature>
<dbReference type="Gene3D" id="3.30.450.330">
    <property type="match status" value="1"/>
</dbReference>
<feature type="compositionally biased region" description="Basic and acidic residues" evidence="4">
    <location>
        <begin position="25"/>
        <end position="37"/>
    </location>
</feature>
<feature type="domain" description="Penicillin-binding protein dimerisation" evidence="6">
    <location>
        <begin position="575"/>
        <end position="731"/>
    </location>
</feature>
<feature type="compositionally biased region" description="Basic and acidic residues" evidence="4">
    <location>
        <begin position="333"/>
        <end position="344"/>
    </location>
</feature>
<feature type="compositionally biased region" description="Basic and acidic residues" evidence="4">
    <location>
        <begin position="354"/>
        <end position="368"/>
    </location>
</feature>
<dbReference type="InterPro" id="IPR001460">
    <property type="entry name" value="PCN-bd_Tpept"/>
</dbReference>
<name>A0ABP9GV78_9ACTN</name>
<gene>
    <name evidence="7" type="ORF">GCM10023205_15090</name>
</gene>
<dbReference type="Gene3D" id="3.40.710.10">
    <property type="entry name" value="DD-peptidase/beta-lactamase superfamily"/>
    <property type="match status" value="1"/>
</dbReference>
<evidence type="ECO:0000256" key="4">
    <source>
        <dbReference type="SAM" id="MobiDB-lite"/>
    </source>
</evidence>
<dbReference type="EMBL" id="BAABHS010000004">
    <property type="protein sequence ID" value="GAA4954395.1"/>
    <property type="molecule type" value="Genomic_DNA"/>
</dbReference>
<dbReference type="InterPro" id="IPR012338">
    <property type="entry name" value="Beta-lactam/transpept-like"/>
</dbReference>
<feature type="compositionally biased region" description="Basic and acidic residues" evidence="4">
    <location>
        <begin position="186"/>
        <end position="200"/>
    </location>
</feature>
<feature type="compositionally biased region" description="Basic and acidic residues" evidence="4">
    <location>
        <begin position="208"/>
        <end position="227"/>
    </location>
</feature>
<proteinExistence type="inferred from homology"/>
<dbReference type="Pfam" id="PF00905">
    <property type="entry name" value="Transpeptidase"/>
    <property type="match status" value="1"/>
</dbReference>
<feature type="compositionally biased region" description="Basic and acidic residues" evidence="4">
    <location>
        <begin position="125"/>
        <end position="157"/>
    </location>
</feature>
<evidence type="ECO:0000256" key="1">
    <source>
        <dbReference type="ARBA" id="ARBA00004370"/>
    </source>
</evidence>
<dbReference type="InterPro" id="IPR005311">
    <property type="entry name" value="PBP_dimer"/>
</dbReference>
<dbReference type="Gene3D" id="3.90.1310.10">
    <property type="entry name" value="Penicillin-binding protein 2a (Domain 2)"/>
    <property type="match status" value="1"/>
</dbReference>
<dbReference type="InterPro" id="IPR036138">
    <property type="entry name" value="PBP_dimer_sf"/>
</dbReference>
<evidence type="ECO:0000256" key="2">
    <source>
        <dbReference type="ARBA" id="ARBA00007171"/>
    </source>
</evidence>
<accession>A0ABP9GV78</accession>
<evidence type="ECO:0000256" key="3">
    <source>
        <dbReference type="ARBA" id="ARBA00023136"/>
    </source>
</evidence>
<evidence type="ECO:0000259" key="5">
    <source>
        <dbReference type="Pfam" id="PF00905"/>
    </source>
</evidence>
<comment type="similarity">
    <text evidence="2">Belongs to the transpeptidase family.</text>
</comment>
<dbReference type="PANTHER" id="PTHR30627:SF1">
    <property type="entry name" value="PEPTIDOGLYCAN D,D-TRANSPEPTIDASE FTSI"/>
    <property type="match status" value="1"/>
</dbReference>
<evidence type="ECO:0000313" key="8">
    <source>
        <dbReference type="Proteomes" id="UP001500466"/>
    </source>
</evidence>
<comment type="subcellular location">
    <subcellularLocation>
        <location evidence="1">Membrane</location>
    </subcellularLocation>
</comment>
<evidence type="ECO:0008006" key="9">
    <source>
        <dbReference type="Google" id="ProtNLM"/>
    </source>
</evidence>
<feature type="compositionally biased region" description="Gly residues" evidence="4">
    <location>
        <begin position="103"/>
        <end position="114"/>
    </location>
</feature>
<dbReference type="InterPro" id="IPR050515">
    <property type="entry name" value="Beta-lactam/transpept"/>
</dbReference>
<organism evidence="7 8">
    <name type="scientific">Yinghuangia aomiensis</name>
    <dbReference type="NCBI Taxonomy" id="676205"/>
    <lineage>
        <taxon>Bacteria</taxon>
        <taxon>Bacillati</taxon>
        <taxon>Actinomycetota</taxon>
        <taxon>Actinomycetes</taxon>
        <taxon>Kitasatosporales</taxon>
        <taxon>Streptomycetaceae</taxon>
        <taxon>Yinghuangia</taxon>
    </lineage>
</organism>
<feature type="compositionally biased region" description="Basic and acidic residues" evidence="4">
    <location>
        <begin position="416"/>
        <end position="468"/>
    </location>
</feature>
<dbReference type="Pfam" id="PF03717">
    <property type="entry name" value="PBP_dimer"/>
    <property type="match status" value="1"/>
</dbReference>
<feature type="compositionally biased region" description="Basic and acidic residues" evidence="4">
    <location>
        <begin position="384"/>
        <end position="409"/>
    </location>
</feature>
<dbReference type="Proteomes" id="UP001500466">
    <property type="component" value="Unassembled WGS sequence"/>
</dbReference>
<dbReference type="SUPFAM" id="SSF56601">
    <property type="entry name" value="beta-lactamase/transpeptidase-like"/>
    <property type="match status" value="1"/>
</dbReference>
<evidence type="ECO:0000313" key="7">
    <source>
        <dbReference type="EMBL" id="GAA4954395.1"/>
    </source>
</evidence>
<sequence length="1113" mass="116232">MSERPGTGSGGGAGRGGSDGNDAQGPRRGEPRDRRATPDGGGTGRPRPGSGDDAGRGRPARPGSGSGDPGRGGADGAGRSGGGGRGRFLRLIEGGRGGDRASGAGGGRAGGAAAGRGSAAGADGGRPRPDRSGSDGRGTSDGRGGEDRQRTRRDSAGERPGAGGSGGADRRSGTAGRDAGVPRRAPSRDGRPLRREDAERGTPGSRSGDPRDRAGAARGASGRDVRRPARPAGSGRDADDDRRAGRPAPGSARGDAHRDPGGGADGGDGPRRHPGRPGSGPSRGDAPRPRPGNGRDDERLAREGRRVGQDADDVRADDARRAASRDGAGTPRSGDDGGPRDGIRARLRGAAGGDRPRRREGTDRESPRPRTGRPAPGSAQGDRAIPRDRGTDHDGARRRVRGQDDREYGRPAGFRRPADGQGARDRDERLRRPGDAARPHGPRRPADPHDDGLHDDALHDDAPHEDATRPTPRRTLRNDAAPRGVARPVARSGDPAQRRFVRAAAAQGGPREVRRGPHRVRTLRLGDPKRRLRFGLIGLAVVLTLFVGRIVQLQALDASAYAADANSLRMQTVRLPAERGSIVDANGVTLADSVDAFDITADPTQVQQYNPTATAAALAPIVGGDPVKIEEQLRTPKSRYVVVAKQVDPSVWTKIKQTQKEFSAAKRDDLVGIYASPHSKRIYPAGPVGANLVGFVNATDHGAGGMELAFDKLLAGKDGSATYENSLGRQVPTGGKKGQDAVPGENVQLTIDRNIQWYAEQMIAQKVAEAGAESGTVVVQDVKSGEVLAMATSPGFDPNQLASANRDNMGNRAMQEAYEPGSTSKVMTMAAVIQEGVATPETKVTVPGVLPRADRVFHDDVDHGTWQLTLNGVLAKSSNIGTILAAEHLGPDQTAANAKLYEYLTKFGIGSKSGINFPGETAGLLPQPQKWDGAQQYTIPFGQGLSVNSLQATSVYQTIANGGVRIAPTLVKGTLDEKGKLTPNAPPQRTEVVSPQTARTVADMMESVVADDEGTGNKAQIPGYRVAGKTGTANRVDPKTGTYNGYTSSFIGFAPADNPQIVVSVTIQAPTNGKWGGNLCAPVFKDVMSFALQTRKVPPNGTKSPEIPVEFKS</sequence>
<reference evidence="8" key="1">
    <citation type="journal article" date="2019" name="Int. J. Syst. Evol. Microbiol.">
        <title>The Global Catalogue of Microorganisms (GCM) 10K type strain sequencing project: providing services to taxonomists for standard genome sequencing and annotation.</title>
        <authorList>
            <consortium name="The Broad Institute Genomics Platform"/>
            <consortium name="The Broad Institute Genome Sequencing Center for Infectious Disease"/>
            <person name="Wu L."/>
            <person name="Ma J."/>
        </authorList>
    </citation>
    <scope>NUCLEOTIDE SEQUENCE [LARGE SCALE GENOMIC DNA]</scope>
    <source>
        <strain evidence="8">JCM 17986</strain>
    </source>
</reference>
<feature type="region of interest" description="Disordered" evidence="4">
    <location>
        <begin position="978"/>
        <end position="997"/>
    </location>
</feature>
<feature type="domain" description="Penicillin-binding protein transpeptidase" evidence="5">
    <location>
        <begin position="775"/>
        <end position="1088"/>
    </location>
</feature>
<keyword evidence="3" id="KW-0472">Membrane</keyword>
<comment type="caution">
    <text evidence="7">The sequence shown here is derived from an EMBL/GenBank/DDBJ whole genome shotgun (WGS) entry which is preliminary data.</text>
</comment>
<protein>
    <recommendedName>
        <fullName evidence="9">Peptidoglycan synthetase FtsI</fullName>
    </recommendedName>
</protein>
<feature type="region of interest" description="Disordered" evidence="4">
    <location>
        <begin position="1"/>
        <end position="497"/>
    </location>
</feature>
<keyword evidence="8" id="KW-1185">Reference proteome</keyword>
<feature type="compositionally biased region" description="Gly residues" evidence="4">
    <location>
        <begin position="7"/>
        <end position="19"/>
    </location>
</feature>